<dbReference type="CDD" id="cd00206">
    <property type="entry name" value="TFP_snake_toxin"/>
    <property type="match status" value="1"/>
</dbReference>
<feature type="transmembrane region" description="Helical" evidence="8">
    <location>
        <begin position="294"/>
        <end position="314"/>
    </location>
</feature>
<evidence type="ECO:0000256" key="6">
    <source>
        <dbReference type="ARBA" id="ARBA00023136"/>
    </source>
</evidence>
<comment type="caution">
    <text evidence="10">The sequence shown here is derived from an EMBL/GenBank/DDBJ whole genome shotgun (WGS) entry which is preliminary data.</text>
</comment>
<feature type="transmembrane region" description="Helical" evidence="8">
    <location>
        <begin position="776"/>
        <end position="796"/>
    </location>
</feature>
<evidence type="ECO:0000256" key="2">
    <source>
        <dbReference type="ARBA" id="ARBA00022448"/>
    </source>
</evidence>
<name>A0ABR1DA04_NECAM</name>
<evidence type="ECO:0000256" key="5">
    <source>
        <dbReference type="ARBA" id="ARBA00022989"/>
    </source>
</evidence>
<feature type="transmembrane region" description="Helical" evidence="8">
    <location>
        <begin position="695"/>
        <end position="722"/>
    </location>
</feature>
<evidence type="ECO:0000313" key="10">
    <source>
        <dbReference type="EMBL" id="KAK6747070.1"/>
    </source>
</evidence>
<feature type="chain" id="PRO_5046459479" description="Sodium:neurotransmitter symporter family protein" evidence="9">
    <location>
        <begin position="19"/>
        <end position="839"/>
    </location>
</feature>
<evidence type="ECO:0000256" key="9">
    <source>
        <dbReference type="SAM" id="SignalP"/>
    </source>
</evidence>
<feature type="transmembrane region" description="Helical" evidence="8">
    <location>
        <begin position="269"/>
        <end position="287"/>
    </location>
</feature>
<dbReference type="PROSITE" id="PS50267">
    <property type="entry name" value="NA_NEUROTRAN_SYMP_3"/>
    <property type="match status" value="1"/>
</dbReference>
<evidence type="ECO:0000256" key="4">
    <source>
        <dbReference type="ARBA" id="ARBA00022847"/>
    </source>
</evidence>
<keyword evidence="2" id="KW-0813">Transport</keyword>
<feature type="transmembrane region" description="Helical" evidence="8">
    <location>
        <begin position="743"/>
        <end position="764"/>
    </location>
</feature>
<reference evidence="10 11" key="1">
    <citation type="submission" date="2023-08" db="EMBL/GenBank/DDBJ databases">
        <title>A Necator americanus chromosomal reference genome.</title>
        <authorList>
            <person name="Ilik V."/>
            <person name="Petrzelkova K.J."/>
            <person name="Pardy F."/>
            <person name="Fuh T."/>
            <person name="Niatou-Singa F.S."/>
            <person name="Gouil Q."/>
            <person name="Baker L."/>
            <person name="Ritchie M.E."/>
            <person name="Jex A.R."/>
            <person name="Gazzola D."/>
            <person name="Li H."/>
            <person name="Toshio Fujiwara R."/>
            <person name="Zhan B."/>
            <person name="Aroian R.V."/>
            <person name="Pafco B."/>
            <person name="Schwarz E.M."/>
        </authorList>
    </citation>
    <scope>NUCLEOTIDE SEQUENCE [LARGE SCALE GENOMIC DNA]</scope>
    <source>
        <strain evidence="10 11">Aroian</strain>
        <tissue evidence="10">Whole animal</tissue>
    </source>
</reference>
<dbReference type="PANTHER" id="PTHR11616:SF241">
    <property type="entry name" value="SODIUM- AND CHLORIDE-DEPENDENT GLYCINE TRANSPORTER 2"/>
    <property type="match status" value="1"/>
</dbReference>
<evidence type="ECO:0008006" key="12">
    <source>
        <dbReference type="Google" id="ProtNLM"/>
    </source>
</evidence>
<feature type="transmembrane region" description="Helical" evidence="8">
    <location>
        <begin position="524"/>
        <end position="543"/>
    </location>
</feature>
<feature type="signal peptide" evidence="9">
    <location>
        <begin position="1"/>
        <end position="18"/>
    </location>
</feature>
<feature type="transmembrane region" description="Helical" evidence="8">
    <location>
        <begin position="555"/>
        <end position="581"/>
    </location>
</feature>
<feature type="transmembrane region" description="Helical" evidence="8">
    <location>
        <begin position="358"/>
        <end position="378"/>
    </location>
</feature>
<evidence type="ECO:0000256" key="3">
    <source>
        <dbReference type="ARBA" id="ARBA00022692"/>
    </source>
</evidence>
<evidence type="ECO:0000256" key="1">
    <source>
        <dbReference type="ARBA" id="ARBA00004141"/>
    </source>
</evidence>
<accession>A0ABR1DA04</accession>
<dbReference type="Proteomes" id="UP001303046">
    <property type="component" value="Unassembled WGS sequence"/>
</dbReference>
<dbReference type="EMBL" id="JAVFWL010000004">
    <property type="protein sequence ID" value="KAK6747070.1"/>
    <property type="molecule type" value="Genomic_DNA"/>
</dbReference>
<evidence type="ECO:0000256" key="7">
    <source>
        <dbReference type="SAM" id="MobiDB-lite"/>
    </source>
</evidence>
<comment type="subcellular location">
    <subcellularLocation>
        <location evidence="1">Membrane</location>
        <topology evidence="1">Multi-pass membrane protein</topology>
    </subcellularLocation>
</comment>
<sequence>MDPFVKILFLSILVTGDALMCKMCDNYISCANEVTEQCPPHTQCYTVKKHGIVTHKGCANSCAAMPFAVHDAHCTTCNNRDNCNGNEMIIGDGVRTGYSNQGSGLSIGEGAQPRQPHGGEHHTQIGHGVKPRSSSTTFGNALLFICSIRRRKEQDENVYGSSTDATSSACMSERKCDGNVGKVKRNEKCEAVSSCSEYSEDEKQTMSQSETGSVDVGSAASGSAVKASRSSGSSGSGSSGSGSSGGGSSGTGTKTTKTVGKKHASRIEFLSAAIAFAFGGGNVWILPNSIAHSGIAFIIQFAVCYLLAAIPMLYLEIAMGQFTSASPFSVYQMMSPAMGGIPAAISFLLVIKSVAISVWACEALVFFIVSLTGSWRLLPWTTCRGIEDCYDHRLAKKCMFASPNETACADFIRAMVVTRSDHIKNSPLATYFREIIQQEDNLSAEKFLPHPFLMISLFVVWFMACGGASVGIRYLSKTAYIVIALAFISTATFVGLACSVGSFSNSISHFLNPRYKLLLSVEKWILAAGHALMALSVSTGAMIKLASARPFRMAIVWDVVIIAVVVALYYALTLLSIVMFMEKFAAELYPFDNSVARFDYITSHRFMATAIMVEVFMSMPYPWLLSALHFFARLFIPMQTVTTNMWVVVTMLREKYADATRKHLSRLHVWMIIVALGIFGYIVSFQFIMPGGLSLSISVLMISGFGTFIVGFLQLVTVAYIYGFRRFSVNIRTMVEAFGPMNFFWWFNWIITSPFLHLACFVATFTVTYNYLWEQVFWRIVFLVATVAWVPINLAFKNCERMRFNEPFTMIFRPRKDWGPSDAVDREEAIKMERALRVR</sequence>
<feature type="region of interest" description="Disordered" evidence="7">
    <location>
        <begin position="110"/>
        <end position="134"/>
    </location>
</feature>
<organism evidence="10 11">
    <name type="scientific">Necator americanus</name>
    <name type="common">Human hookworm</name>
    <dbReference type="NCBI Taxonomy" id="51031"/>
    <lineage>
        <taxon>Eukaryota</taxon>
        <taxon>Metazoa</taxon>
        <taxon>Ecdysozoa</taxon>
        <taxon>Nematoda</taxon>
        <taxon>Chromadorea</taxon>
        <taxon>Rhabditida</taxon>
        <taxon>Rhabditina</taxon>
        <taxon>Rhabditomorpha</taxon>
        <taxon>Strongyloidea</taxon>
        <taxon>Ancylostomatidae</taxon>
        <taxon>Bunostominae</taxon>
        <taxon>Necator</taxon>
    </lineage>
</organism>
<proteinExistence type="predicted"/>
<dbReference type="InterPro" id="IPR000175">
    <property type="entry name" value="Na/ntran_symport"/>
</dbReference>
<evidence type="ECO:0000313" key="11">
    <source>
        <dbReference type="Proteomes" id="UP001303046"/>
    </source>
</evidence>
<dbReference type="InterPro" id="IPR003571">
    <property type="entry name" value="Snake_3FTx"/>
</dbReference>
<keyword evidence="11" id="KW-1185">Reference proteome</keyword>
<feature type="compositionally biased region" description="Gly residues" evidence="7">
    <location>
        <begin position="234"/>
        <end position="250"/>
    </location>
</feature>
<gene>
    <name evidence="10" type="primary">Necator_chrIV.g13649</name>
    <name evidence="10" type="ORF">RB195_000358</name>
</gene>
<keyword evidence="9" id="KW-0732">Signal</keyword>
<feature type="transmembrane region" description="Helical" evidence="8">
    <location>
        <begin position="334"/>
        <end position="351"/>
    </location>
</feature>
<dbReference type="PANTHER" id="PTHR11616">
    <property type="entry name" value="SODIUM/CHLORIDE DEPENDENT TRANSPORTER"/>
    <property type="match status" value="1"/>
</dbReference>
<keyword evidence="5 8" id="KW-1133">Transmembrane helix</keyword>
<keyword evidence="3 8" id="KW-0812">Transmembrane</keyword>
<evidence type="ECO:0000256" key="8">
    <source>
        <dbReference type="SAM" id="Phobius"/>
    </source>
</evidence>
<feature type="transmembrane region" description="Helical" evidence="8">
    <location>
        <begin position="479"/>
        <end position="504"/>
    </location>
</feature>
<keyword evidence="4" id="KW-0769">Symport</keyword>
<keyword evidence="6 8" id="KW-0472">Membrane</keyword>
<dbReference type="SUPFAM" id="SSF161070">
    <property type="entry name" value="SNF-like"/>
    <property type="match status" value="1"/>
</dbReference>
<dbReference type="PRINTS" id="PR00176">
    <property type="entry name" value="NANEUSMPORT"/>
</dbReference>
<feature type="transmembrane region" description="Helical" evidence="8">
    <location>
        <begin position="452"/>
        <end position="472"/>
    </location>
</feature>
<dbReference type="InterPro" id="IPR037272">
    <property type="entry name" value="SNS_sf"/>
</dbReference>
<feature type="region of interest" description="Disordered" evidence="7">
    <location>
        <begin position="194"/>
        <end position="257"/>
    </location>
</feature>
<feature type="transmembrane region" description="Helical" evidence="8">
    <location>
        <begin position="669"/>
        <end position="689"/>
    </location>
</feature>
<feature type="compositionally biased region" description="Low complexity" evidence="7">
    <location>
        <begin position="211"/>
        <end position="233"/>
    </location>
</feature>
<protein>
    <recommendedName>
        <fullName evidence="12">Sodium:neurotransmitter symporter family protein</fullName>
    </recommendedName>
</protein>
<dbReference type="Pfam" id="PF00209">
    <property type="entry name" value="SNF"/>
    <property type="match status" value="1"/>
</dbReference>